<protein>
    <submittedName>
        <fullName evidence="1">Uncharacterized protein</fullName>
    </submittedName>
</protein>
<proteinExistence type="predicted"/>
<accession>A0A091DU46</accession>
<dbReference type="Proteomes" id="UP000028990">
    <property type="component" value="Unassembled WGS sequence"/>
</dbReference>
<reference evidence="1 2" key="1">
    <citation type="submission" date="2013-11" db="EMBL/GenBank/DDBJ databases">
        <title>The Damaraland mole rat (Fukomys damarensis) genome and evolution of African mole rats.</title>
        <authorList>
            <person name="Gladyshev V.N."/>
            <person name="Fang X."/>
        </authorList>
    </citation>
    <scope>NUCLEOTIDE SEQUENCE [LARGE SCALE GENOMIC DNA]</scope>
    <source>
        <tissue evidence="1">Liver</tissue>
    </source>
</reference>
<dbReference type="AlphaFoldDB" id="A0A091DU46"/>
<gene>
    <name evidence="1" type="ORF">H920_02873</name>
</gene>
<organism evidence="1 2">
    <name type="scientific">Fukomys damarensis</name>
    <name type="common">Damaraland mole rat</name>
    <name type="synonym">Cryptomys damarensis</name>
    <dbReference type="NCBI Taxonomy" id="885580"/>
    <lineage>
        <taxon>Eukaryota</taxon>
        <taxon>Metazoa</taxon>
        <taxon>Chordata</taxon>
        <taxon>Craniata</taxon>
        <taxon>Vertebrata</taxon>
        <taxon>Euteleostomi</taxon>
        <taxon>Mammalia</taxon>
        <taxon>Eutheria</taxon>
        <taxon>Euarchontoglires</taxon>
        <taxon>Glires</taxon>
        <taxon>Rodentia</taxon>
        <taxon>Hystricomorpha</taxon>
        <taxon>Bathyergidae</taxon>
        <taxon>Fukomys</taxon>
    </lineage>
</organism>
<dbReference type="EMBL" id="KN121670">
    <property type="protein sequence ID" value="KFO35644.1"/>
    <property type="molecule type" value="Genomic_DNA"/>
</dbReference>
<sequence length="179" mass="19480">MAAAAAAAVLRQPRGAAVALGEYLPIKCLVCLCAHTVLRQVCTRGLGPSLRGQGLQPNVRQTWLPTPDPLLPLVAATILPGLHSSAERNQQPLGNGCFELHFPRHFSQYREISDETIGKICAQAQARVLAEVGLVCGSHGCSRACRTRLKVLAVDFEGSRVKTHHLKMLSRRIFMIKLL</sequence>
<evidence type="ECO:0000313" key="2">
    <source>
        <dbReference type="Proteomes" id="UP000028990"/>
    </source>
</evidence>
<keyword evidence="2" id="KW-1185">Reference proteome</keyword>
<evidence type="ECO:0000313" key="1">
    <source>
        <dbReference type="EMBL" id="KFO35644.1"/>
    </source>
</evidence>
<name>A0A091DU46_FUKDA</name>